<protein>
    <recommendedName>
        <fullName evidence="2">Reverse transcriptase Ty1/copia-type domain-containing protein</fullName>
    </recommendedName>
</protein>
<accession>A0A2N9G8T7</accession>
<dbReference type="PANTHER" id="PTHR11439">
    <property type="entry name" value="GAG-POL-RELATED RETROTRANSPOSON"/>
    <property type="match status" value="1"/>
</dbReference>
<evidence type="ECO:0000313" key="3">
    <source>
        <dbReference type="EMBL" id="SPC95865.1"/>
    </source>
</evidence>
<feature type="region of interest" description="Disordered" evidence="1">
    <location>
        <begin position="1"/>
        <end position="34"/>
    </location>
</feature>
<sequence>MVSEHHNSNENTNPSSSMSSSQNPQNQPPSPTETPLVALNITAQINEKLTPSTFPQWRAQFEGLLIGYDLLDYVTGLSVCPSSDGTFPSALKITHWVRQDKLILSAILASTSTTITPLIATTKTSHEAWKKLNHMYASRSQMRAMQLKEEITLIKKGNRSNSGVSSCPTANCTSTSNVTDNKWLMDSAAYHNITRDLNNLSIHSEYDGTDEVMLGDGLGACENGVYIFPETLVASSFPMVANVHERTSLDGWHKRLGHPSSKIVHNVVLPPSVSSYCATRDAPFATSAFRSMLPPWLLQLQRKPDGSVERFKACLVAKGFHQRPGVDYKETFSPVVKPTTIQTVLSIVVMNGWGLRQMDINNAFLHGELSETVYMLQPPGFKDLTKPDHVCQLRKAIYGLKQAPRAWYSALKNALLQFGFKTSKAEFFILTCKTHPTLTTFSDADWASNLDDRTSTSAYISFLGSNPISWSLKKQGAVAQSSTEAEYRTLANAASETVWIHYLLQELGFKLQSPPSLLCDNLGATHLSFNHVHHSRMC</sequence>
<gene>
    <name evidence="3" type="ORF">FSB_LOCUS23747</name>
</gene>
<proteinExistence type="predicted"/>
<dbReference type="EMBL" id="OIVN01001613">
    <property type="protein sequence ID" value="SPC95865.1"/>
    <property type="molecule type" value="Genomic_DNA"/>
</dbReference>
<feature type="domain" description="Reverse transcriptase Ty1/copia-type" evidence="2">
    <location>
        <begin position="302"/>
        <end position="427"/>
    </location>
</feature>
<dbReference type="InterPro" id="IPR043502">
    <property type="entry name" value="DNA/RNA_pol_sf"/>
</dbReference>
<dbReference type="AlphaFoldDB" id="A0A2N9G8T7"/>
<evidence type="ECO:0000259" key="2">
    <source>
        <dbReference type="Pfam" id="PF07727"/>
    </source>
</evidence>
<feature type="compositionally biased region" description="Low complexity" evidence="1">
    <location>
        <begin position="9"/>
        <end position="25"/>
    </location>
</feature>
<dbReference type="SUPFAM" id="SSF56672">
    <property type="entry name" value="DNA/RNA polymerases"/>
    <property type="match status" value="1"/>
</dbReference>
<evidence type="ECO:0000256" key="1">
    <source>
        <dbReference type="SAM" id="MobiDB-lite"/>
    </source>
</evidence>
<reference evidence="3" key="1">
    <citation type="submission" date="2018-02" db="EMBL/GenBank/DDBJ databases">
        <authorList>
            <person name="Cohen D.B."/>
            <person name="Kent A.D."/>
        </authorList>
    </citation>
    <scope>NUCLEOTIDE SEQUENCE</scope>
</reference>
<dbReference type="Pfam" id="PF14223">
    <property type="entry name" value="Retrotran_gag_2"/>
    <property type="match status" value="1"/>
</dbReference>
<dbReference type="Pfam" id="PF07727">
    <property type="entry name" value="RVT_2"/>
    <property type="match status" value="1"/>
</dbReference>
<organism evidence="3">
    <name type="scientific">Fagus sylvatica</name>
    <name type="common">Beechnut</name>
    <dbReference type="NCBI Taxonomy" id="28930"/>
    <lineage>
        <taxon>Eukaryota</taxon>
        <taxon>Viridiplantae</taxon>
        <taxon>Streptophyta</taxon>
        <taxon>Embryophyta</taxon>
        <taxon>Tracheophyta</taxon>
        <taxon>Spermatophyta</taxon>
        <taxon>Magnoliopsida</taxon>
        <taxon>eudicotyledons</taxon>
        <taxon>Gunneridae</taxon>
        <taxon>Pentapetalae</taxon>
        <taxon>rosids</taxon>
        <taxon>fabids</taxon>
        <taxon>Fagales</taxon>
        <taxon>Fagaceae</taxon>
        <taxon>Fagus</taxon>
    </lineage>
</organism>
<name>A0A2N9G8T7_FAGSY</name>
<dbReference type="PANTHER" id="PTHR11439:SF483">
    <property type="entry name" value="PEPTIDE SYNTHASE GLIP-LIKE, PUTATIVE (AFU_ORTHOLOGUE AFUA_3G12920)-RELATED"/>
    <property type="match status" value="1"/>
</dbReference>
<dbReference type="InterPro" id="IPR013103">
    <property type="entry name" value="RVT_2"/>
</dbReference>
<dbReference type="CDD" id="cd09272">
    <property type="entry name" value="RNase_HI_RT_Ty1"/>
    <property type="match status" value="1"/>
</dbReference>